<keyword evidence="3" id="KW-1185">Reference proteome</keyword>
<protein>
    <recommendedName>
        <fullName evidence="4">O-antigen ligase domain-containing protein</fullName>
    </recommendedName>
</protein>
<feature type="transmembrane region" description="Helical" evidence="1">
    <location>
        <begin position="72"/>
        <end position="90"/>
    </location>
</feature>
<feature type="transmembrane region" description="Helical" evidence="1">
    <location>
        <begin position="96"/>
        <end position="113"/>
    </location>
</feature>
<keyword evidence="1" id="KW-1133">Transmembrane helix</keyword>
<comment type="caution">
    <text evidence="2">The sequence shown here is derived from an EMBL/GenBank/DDBJ whole genome shotgun (WGS) entry which is preliminary data.</text>
</comment>
<name>A0A108TCX4_BACSE</name>
<evidence type="ECO:0008006" key="4">
    <source>
        <dbReference type="Google" id="ProtNLM"/>
    </source>
</evidence>
<keyword evidence="1" id="KW-0812">Transmembrane</keyword>
<keyword evidence="1" id="KW-0472">Membrane</keyword>
<evidence type="ECO:0000256" key="1">
    <source>
        <dbReference type="SAM" id="Phobius"/>
    </source>
</evidence>
<feature type="transmembrane region" description="Helical" evidence="1">
    <location>
        <begin position="336"/>
        <end position="356"/>
    </location>
</feature>
<dbReference type="Proteomes" id="UP000056419">
    <property type="component" value="Unassembled WGS sequence"/>
</dbReference>
<sequence>MLTNSQLYHNKLCIFAAFNFVIVLFWSMSPYIRWLVPSELALFLLLASTMISTLSLKQYVPECLCLNETKKIILVSIICFVIYFTTPLVHTMRWGHFIYFLIFMFIVPLNNLIIFKGYTYLRKLFIFLSIVALLYWILNYFKIPLLYYTYILEDRGLNSGDNYRIYGLALSLYRGSAPIGGGLERICSVFGEPGHYAIYISFILAIDKFRFNRVGNLILFTIGCLTFSTAYYGLMTMGIMYRIVLEKGVGKGVKNVLLIIIGLLFLVIIFGGNNFFYTASNRIFEDREVDNIVDLVENRASNETKEIYSDFLNSGKLLIGNGYDERPLQITNWRGFIYQFGVIGVLITLFLILSIIKKVDLLYFTLLLSMILLVALHRSYQMYSITFYLLAFTAVCVNTVERKYIIYKNDSINVTKNSLQIE</sequence>
<feature type="transmembrane region" description="Helical" evidence="1">
    <location>
        <begin position="120"/>
        <end position="138"/>
    </location>
</feature>
<accession>A0A108TCX4</accession>
<evidence type="ECO:0000313" key="2">
    <source>
        <dbReference type="EMBL" id="KWR57487.1"/>
    </source>
</evidence>
<proteinExistence type="predicted"/>
<feature type="transmembrane region" description="Helical" evidence="1">
    <location>
        <begin position="361"/>
        <end position="377"/>
    </location>
</feature>
<dbReference type="EMBL" id="LRGC01000001">
    <property type="protein sequence ID" value="KWR57487.1"/>
    <property type="molecule type" value="Genomic_DNA"/>
</dbReference>
<feature type="transmembrane region" description="Helical" evidence="1">
    <location>
        <begin position="12"/>
        <end position="34"/>
    </location>
</feature>
<gene>
    <name evidence="2" type="ORF">AA415_00020</name>
</gene>
<feature type="transmembrane region" description="Helical" evidence="1">
    <location>
        <begin position="256"/>
        <end position="277"/>
    </location>
</feature>
<dbReference type="STRING" id="46506.AA415_00020"/>
<evidence type="ECO:0000313" key="3">
    <source>
        <dbReference type="Proteomes" id="UP000056419"/>
    </source>
</evidence>
<feature type="transmembrane region" description="Helical" evidence="1">
    <location>
        <begin position="217"/>
        <end position="244"/>
    </location>
</feature>
<dbReference type="AlphaFoldDB" id="A0A108TCX4"/>
<dbReference type="PATRIC" id="fig|46506.5.peg.25"/>
<organism evidence="2 3">
    <name type="scientific">Bacteroides stercoris</name>
    <dbReference type="NCBI Taxonomy" id="46506"/>
    <lineage>
        <taxon>Bacteria</taxon>
        <taxon>Pseudomonadati</taxon>
        <taxon>Bacteroidota</taxon>
        <taxon>Bacteroidia</taxon>
        <taxon>Bacteroidales</taxon>
        <taxon>Bacteroidaceae</taxon>
        <taxon>Bacteroides</taxon>
    </lineage>
</organism>
<reference evidence="2 3" key="1">
    <citation type="journal article" date="2016" name="BMC Genomics">
        <title>Type VI secretion systems of human gut Bacteroidales segregate into three genetic architectures, two of which are contained on mobile genetic elements.</title>
        <authorList>
            <person name="Coyne M.J."/>
            <person name="Roelofs K.G."/>
            <person name="Comstock L.E."/>
        </authorList>
    </citation>
    <scope>NUCLEOTIDE SEQUENCE [LARGE SCALE GENOMIC DNA]</scope>
    <source>
        <strain evidence="2 3">CL09T03C01</strain>
    </source>
</reference>
<feature type="transmembrane region" description="Helical" evidence="1">
    <location>
        <begin position="40"/>
        <end position="60"/>
    </location>
</feature>